<keyword evidence="6" id="KW-0472">Membrane</keyword>
<sequence>VCAAASLAVKCDCSESGSVLFLIRNTGNTILPKCQHPSPLPSVSLLIVLYLTLKYISNTDPYRPMKLCTDSISNQSGSNSGEMGATDIPVSMCVCVCRFMWGGGSLLIMLLWGVIVNQIYCPVYASLSVTAVVRGIHPSISTSMIKVKVTGTSQYRFLPLTSSIFHKCQSWITVLVHKIIFNFLFMFPIEYHNSLTLSAHTSVPQVTYSGFKKTCSFVFLYVAESKCVYIVGENDFFFYQIAYRNPVYTVCFNIVMEKSSRFPSLSLADQMSLLQSGWMEILILRVVFRSLALEDKLVYAEDYIMDEEQSKLAGLLDLNNAILQLVKKYKTMGLEKEEFVVLKAIALSNSDSMQIEDSEAVQRLQDVLHGALQDYEAAHHPEDPRRAGKLIMTLPLLRQTAARAVQHFCSIKQDGRVPMHKLFLELLEAKA</sequence>
<feature type="non-terminal residue" evidence="8">
    <location>
        <position position="1"/>
    </location>
</feature>
<evidence type="ECO:0000256" key="6">
    <source>
        <dbReference type="SAM" id="Phobius"/>
    </source>
</evidence>
<dbReference type="PROSITE" id="PS51843">
    <property type="entry name" value="NR_LBD"/>
    <property type="match status" value="1"/>
</dbReference>
<feature type="transmembrane region" description="Helical" evidence="6">
    <location>
        <begin position="99"/>
        <end position="120"/>
    </location>
</feature>
<organism evidence="8 9">
    <name type="scientific">Solea senegalensis</name>
    <name type="common">Senegalese sole</name>
    <dbReference type="NCBI Taxonomy" id="28829"/>
    <lineage>
        <taxon>Eukaryota</taxon>
        <taxon>Metazoa</taxon>
        <taxon>Chordata</taxon>
        <taxon>Craniata</taxon>
        <taxon>Vertebrata</taxon>
        <taxon>Euteleostomi</taxon>
        <taxon>Actinopterygii</taxon>
        <taxon>Neopterygii</taxon>
        <taxon>Teleostei</taxon>
        <taxon>Neoteleostei</taxon>
        <taxon>Acanthomorphata</taxon>
        <taxon>Carangaria</taxon>
        <taxon>Pleuronectiformes</taxon>
        <taxon>Pleuronectoidei</taxon>
        <taxon>Soleidae</taxon>
        <taxon>Solea</taxon>
    </lineage>
</organism>
<dbReference type="GO" id="GO:0042562">
    <property type="term" value="F:hormone binding"/>
    <property type="evidence" value="ECO:0007669"/>
    <property type="project" value="UniProtKB-ARBA"/>
</dbReference>
<comment type="caution">
    <text evidence="8">The sequence shown here is derived from an EMBL/GenBank/DDBJ whole genome shotgun (WGS) entry which is preliminary data.</text>
</comment>
<keyword evidence="1" id="KW-0805">Transcription regulation</keyword>
<protein>
    <submittedName>
        <fullName evidence="8">Estrogen-related receptor gamma-like isoform X2</fullName>
    </submittedName>
</protein>
<gene>
    <name evidence="8" type="ORF">JOB18_044367</name>
</gene>
<evidence type="ECO:0000256" key="5">
    <source>
        <dbReference type="ARBA" id="ARBA00023242"/>
    </source>
</evidence>
<reference evidence="8 9" key="1">
    <citation type="journal article" date="2021" name="Sci. Rep.">
        <title>Chromosome anchoring in Senegalese sole (Solea senegalensis) reveals sex-associated markers and genome rearrangements in flatfish.</title>
        <authorList>
            <person name="Guerrero-Cozar I."/>
            <person name="Gomez-Garrido J."/>
            <person name="Berbel C."/>
            <person name="Martinez-Blanch J.F."/>
            <person name="Alioto T."/>
            <person name="Claros M.G."/>
            <person name="Gagnaire P.A."/>
            <person name="Manchado M."/>
        </authorList>
    </citation>
    <scope>NUCLEOTIDE SEQUENCE [LARGE SCALE GENOMIC DNA]</scope>
    <source>
        <strain evidence="8">Sse05_10M</strain>
    </source>
</reference>
<keyword evidence="9" id="KW-1185">Reference proteome</keyword>
<accession>A0AAV6PK76</accession>
<keyword evidence="6" id="KW-0812">Transmembrane</keyword>
<proteinExistence type="predicted"/>
<evidence type="ECO:0000259" key="7">
    <source>
        <dbReference type="PROSITE" id="PS51843"/>
    </source>
</evidence>
<dbReference type="InterPro" id="IPR000536">
    <property type="entry name" value="Nucl_hrmn_rcpt_lig-bd"/>
</dbReference>
<dbReference type="PANTHER" id="PTHR48092">
    <property type="entry name" value="KNIRPS-RELATED PROTEIN-RELATED"/>
    <property type="match status" value="1"/>
</dbReference>
<dbReference type="AlphaFoldDB" id="A0AAV6PK76"/>
<feature type="domain" description="NR LBD" evidence="7">
    <location>
        <begin position="188"/>
        <end position="430"/>
    </location>
</feature>
<evidence type="ECO:0000256" key="2">
    <source>
        <dbReference type="ARBA" id="ARBA00023125"/>
    </source>
</evidence>
<keyword evidence="6" id="KW-1133">Transmembrane helix</keyword>
<dbReference type="InterPro" id="IPR050200">
    <property type="entry name" value="Nuclear_hormone_rcpt_NR3"/>
</dbReference>
<dbReference type="EMBL" id="JAGKHQ010000595">
    <property type="protein sequence ID" value="KAG7466772.1"/>
    <property type="molecule type" value="Genomic_DNA"/>
</dbReference>
<dbReference type="GO" id="GO:0033993">
    <property type="term" value="P:response to lipid"/>
    <property type="evidence" value="ECO:0007669"/>
    <property type="project" value="UniProtKB-ARBA"/>
</dbReference>
<keyword evidence="5" id="KW-0539">Nucleus</keyword>
<evidence type="ECO:0000256" key="4">
    <source>
        <dbReference type="ARBA" id="ARBA00023170"/>
    </source>
</evidence>
<dbReference type="Pfam" id="PF00104">
    <property type="entry name" value="Hormone_recep"/>
    <property type="match status" value="1"/>
</dbReference>
<name>A0AAV6PK76_SOLSE</name>
<evidence type="ECO:0000256" key="3">
    <source>
        <dbReference type="ARBA" id="ARBA00023163"/>
    </source>
</evidence>
<dbReference type="GO" id="GO:0003677">
    <property type="term" value="F:DNA binding"/>
    <property type="evidence" value="ECO:0007669"/>
    <property type="project" value="UniProtKB-KW"/>
</dbReference>
<evidence type="ECO:0000313" key="8">
    <source>
        <dbReference type="EMBL" id="KAG7466772.1"/>
    </source>
</evidence>
<keyword evidence="3" id="KW-0804">Transcription</keyword>
<evidence type="ECO:0000256" key="1">
    <source>
        <dbReference type="ARBA" id="ARBA00023015"/>
    </source>
</evidence>
<keyword evidence="4 8" id="KW-0675">Receptor</keyword>
<evidence type="ECO:0000313" key="9">
    <source>
        <dbReference type="Proteomes" id="UP000693946"/>
    </source>
</evidence>
<dbReference type="Proteomes" id="UP000693946">
    <property type="component" value="Unassembled WGS sequence"/>
</dbReference>
<keyword evidence="2" id="KW-0238">DNA-binding</keyword>
<dbReference type="SMART" id="SM00430">
    <property type="entry name" value="HOLI"/>
    <property type="match status" value="1"/>
</dbReference>